<proteinExistence type="predicted"/>
<dbReference type="InterPro" id="IPR049659">
    <property type="entry name" value="ZorC-like_t1"/>
</dbReference>
<protein>
    <submittedName>
        <fullName evidence="3">Type I Zorya anti-phage system protein ZorC</fullName>
    </submittedName>
</protein>
<dbReference type="Proteomes" id="UP001598201">
    <property type="component" value="Unassembled WGS sequence"/>
</dbReference>
<accession>A0ABW6C5L9</accession>
<dbReference type="RefSeq" id="WP_166860577.1">
    <property type="nucleotide sequence ID" value="NZ_JAADJV010000001.1"/>
</dbReference>
<reference evidence="3 4" key="1">
    <citation type="submission" date="2024-09" db="EMBL/GenBank/DDBJ databases">
        <title>Genomes of Rahnella.</title>
        <authorList>
            <person name="Mnguni F.C."/>
            <person name="Shin G.Y."/>
            <person name="Coutinho T."/>
        </authorList>
    </citation>
    <scope>NUCLEOTIDE SEQUENCE [LARGE SCALE GENOMIC DNA]</scope>
    <source>
        <strain evidence="3 4">20WA0057</strain>
    </source>
</reference>
<evidence type="ECO:0000256" key="1">
    <source>
        <dbReference type="SAM" id="MobiDB-lite"/>
    </source>
</evidence>
<organism evidence="3 4">
    <name type="scientific">Rahnella sp. (strain Y9602)</name>
    <dbReference type="NCBI Taxonomy" id="2703885"/>
    <lineage>
        <taxon>Bacteria</taxon>
        <taxon>Pseudomonadati</taxon>
        <taxon>Pseudomonadota</taxon>
        <taxon>Gammaproteobacteria</taxon>
        <taxon>Enterobacterales</taxon>
        <taxon>Yersiniaceae</taxon>
        <taxon>Rahnella</taxon>
    </lineage>
</organism>
<feature type="domain" description="Zorya protein ZorC EH" evidence="2">
    <location>
        <begin position="36"/>
        <end position="437"/>
    </location>
</feature>
<comment type="caution">
    <text evidence="3">The sequence shown here is derived from an EMBL/GenBank/DDBJ whole genome shotgun (WGS) entry which is preliminary data.</text>
</comment>
<feature type="region of interest" description="Disordered" evidence="1">
    <location>
        <begin position="487"/>
        <end position="507"/>
    </location>
</feature>
<evidence type="ECO:0000313" key="4">
    <source>
        <dbReference type="Proteomes" id="UP001598201"/>
    </source>
</evidence>
<keyword evidence="4" id="KW-1185">Reference proteome</keyword>
<gene>
    <name evidence="3" type="primary">zorC</name>
    <name evidence="3" type="ORF">ACFPK4_01690</name>
</gene>
<dbReference type="Pfam" id="PF15611">
    <property type="entry name" value="EH_Signature"/>
    <property type="match status" value="1"/>
</dbReference>
<sequence>MTSILSLLSAGISSTLQRHSGIDAPQFTEFPKLKAAEQLLARTMEKSEKTLVPPLEKRLQAIRALRQLKVLSLHDWRLIFAGLSDKDPDATYPVLLDDDSLYSRVEQEIQKRIDKRTLKRREWKFLCSSYFGYHEKKPEENNNWCSLREHLRIGYGLLKSKVIREKSWMRVIDQYRDLFTSSAGELLAEKMSSGEIVDFSALETIAQIPDNSWLWYRAFVVLLRHVKDLEEDEFKRRIPHLLRLAQERDRYRDIIIRACLTQYYRSSFREVSHPQLKQMALDNWGSPQLRSKENVWLTHLKDPDSCEKICGMVRSWLAKEDLTHFFQLLKGNGDVDQARLFYWLRFANQMGFTRIVMGPDAWDNNAADFMSFKEKNKGRLSHLIGGRSLDNAMIMQIGEYFFVEFSGTGNAMFVYRVSDNEFKPESEYLHITNMLKKKRGIVARMPHSSPVHRLDLRYIQGWMAKFDEKLNELGIFYQSDVITPVPKEKPIPDSNTTNPSREESIRRVTDSIPCTVTDKRNLGGALHVRLTHRDPEAITKLLRLGFAEKHGDPLLFWSK</sequence>
<name>A0ABW6C5L9_RAHSY</name>
<evidence type="ECO:0000313" key="3">
    <source>
        <dbReference type="EMBL" id="MFD3222235.1"/>
    </source>
</evidence>
<evidence type="ECO:0000259" key="2">
    <source>
        <dbReference type="Pfam" id="PF15611"/>
    </source>
</evidence>
<dbReference type="EMBL" id="JBHUCJ010000002">
    <property type="protein sequence ID" value="MFD3222235.1"/>
    <property type="molecule type" value="Genomic_DNA"/>
</dbReference>
<dbReference type="InterPro" id="IPR028943">
    <property type="entry name" value="ZorC_EH_Signature_dom"/>
</dbReference>
<dbReference type="NCBIfam" id="NF041789">
    <property type="entry name" value="anti-phage_ZorC"/>
    <property type="match status" value="1"/>
</dbReference>